<comment type="caution">
    <text evidence="1">The sequence shown here is derived from an EMBL/GenBank/DDBJ whole genome shotgun (WGS) entry which is preliminary data.</text>
</comment>
<dbReference type="EMBL" id="CAJVPU010003050">
    <property type="protein sequence ID" value="CAG8512090.1"/>
    <property type="molecule type" value="Genomic_DNA"/>
</dbReference>
<evidence type="ECO:0000313" key="2">
    <source>
        <dbReference type="Proteomes" id="UP000789702"/>
    </source>
</evidence>
<proteinExistence type="predicted"/>
<reference evidence="1" key="1">
    <citation type="submission" date="2021-06" db="EMBL/GenBank/DDBJ databases">
        <authorList>
            <person name="Kallberg Y."/>
            <person name="Tangrot J."/>
            <person name="Rosling A."/>
        </authorList>
    </citation>
    <scope>NUCLEOTIDE SEQUENCE</scope>
    <source>
        <strain evidence="1">IL203A</strain>
    </source>
</reference>
<keyword evidence="2" id="KW-1185">Reference proteome</keyword>
<sequence>LGERFKDSFEHEASELEVHPRKLVKSCMLHRSLYEPLCRVRSVEKDLHVYGCYQGKSIVGYAHVHVRSSEMENLHENKFKLGTNQSFEDAEISLFTQELKYTYGETASKRSKILKSLYEPLCRVRSVEKDLHVNKCYQGNIYHRFLPLAALMYM</sequence>
<name>A0ACA9L5H0_9GLOM</name>
<protein>
    <submittedName>
        <fullName evidence="1">13709_t:CDS:1</fullName>
    </submittedName>
</protein>
<gene>
    <name evidence="1" type="ORF">DHETER_LOCUS3508</name>
</gene>
<organism evidence="1 2">
    <name type="scientific">Dentiscutata heterogama</name>
    <dbReference type="NCBI Taxonomy" id="1316150"/>
    <lineage>
        <taxon>Eukaryota</taxon>
        <taxon>Fungi</taxon>
        <taxon>Fungi incertae sedis</taxon>
        <taxon>Mucoromycota</taxon>
        <taxon>Glomeromycotina</taxon>
        <taxon>Glomeromycetes</taxon>
        <taxon>Diversisporales</taxon>
        <taxon>Gigasporaceae</taxon>
        <taxon>Dentiscutata</taxon>
    </lineage>
</organism>
<dbReference type="Proteomes" id="UP000789702">
    <property type="component" value="Unassembled WGS sequence"/>
</dbReference>
<accession>A0ACA9L5H0</accession>
<evidence type="ECO:0000313" key="1">
    <source>
        <dbReference type="EMBL" id="CAG8512090.1"/>
    </source>
</evidence>
<feature type="non-terminal residue" evidence="1">
    <location>
        <position position="1"/>
    </location>
</feature>